<dbReference type="PIRSF" id="PIRSF000806">
    <property type="entry name" value="UDPGP"/>
    <property type="match status" value="1"/>
</dbReference>
<comment type="function">
    <text evidence="7">UTP--glucose-1-phosphate uridylyltransferase catalyzing the conversion of glucose-1-phosphate into UDP-glucose, a crucial precursor for the production of glycogen.</text>
</comment>
<dbReference type="EMBL" id="JTDE01000495">
    <property type="protein sequence ID" value="KAF7261075.1"/>
    <property type="molecule type" value="Genomic_DNA"/>
</dbReference>
<comment type="catalytic activity">
    <reaction evidence="8">
        <text>alpha-D-glucose 1-phosphate + UTP + H(+) = UDP-alpha-D-glucose + diphosphate</text>
        <dbReference type="Rhea" id="RHEA:19889"/>
        <dbReference type="ChEBI" id="CHEBI:15378"/>
        <dbReference type="ChEBI" id="CHEBI:33019"/>
        <dbReference type="ChEBI" id="CHEBI:46398"/>
        <dbReference type="ChEBI" id="CHEBI:58601"/>
        <dbReference type="ChEBI" id="CHEBI:58885"/>
        <dbReference type="EC" id="2.7.7.9"/>
    </reaction>
    <physiologicalReaction direction="left-to-right" evidence="8">
        <dbReference type="Rhea" id="RHEA:19890"/>
    </physiologicalReaction>
</comment>
<dbReference type="InterPro" id="IPR016267">
    <property type="entry name" value="UDPGP_trans"/>
</dbReference>
<gene>
    <name evidence="12" type="ORF">EG68_01744</name>
</gene>
<dbReference type="FunFam" id="3.90.550.10:FF:000002">
    <property type="entry name" value="UTP--glucose-1-phosphate uridylyltransferase"/>
    <property type="match status" value="1"/>
</dbReference>
<dbReference type="OrthoDB" id="932129at2759"/>
<dbReference type="InterPro" id="IPR002618">
    <property type="entry name" value="UDPGP_fam"/>
</dbReference>
<reference evidence="12" key="1">
    <citation type="submission" date="2019-07" db="EMBL/GenBank/DDBJ databases">
        <title>Annotation for the trematode Paragonimus miyazaki's.</title>
        <authorList>
            <person name="Choi Y.-J."/>
        </authorList>
    </citation>
    <scope>NUCLEOTIDE SEQUENCE</scope>
    <source>
        <strain evidence="12">Japan</strain>
    </source>
</reference>
<dbReference type="SUPFAM" id="SSF53448">
    <property type="entry name" value="Nucleotide-diphospho-sugar transferases"/>
    <property type="match status" value="1"/>
</dbReference>
<dbReference type="EC" id="2.7.7.9" evidence="3 9"/>
<feature type="binding site" evidence="11">
    <location>
        <position position="124"/>
    </location>
    <ligand>
        <name>UTP</name>
        <dbReference type="ChEBI" id="CHEBI:46398"/>
    </ligand>
</feature>
<evidence type="ECO:0000256" key="11">
    <source>
        <dbReference type="PIRSR" id="PIRSR000806-2"/>
    </source>
</evidence>
<evidence type="ECO:0000256" key="3">
    <source>
        <dbReference type="ARBA" id="ARBA00012415"/>
    </source>
</evidence>
<proteinExistence type="inferred from homology"/>
<dbReference type="GO" id="GO:0003983">
    <property type="term" value="F:UTP:glucose-1-phosphate uridylyltransferase activity"/>
    <property type="evidence" value="ECO:0007669"/>
    <property type="project" value="UniProtKB-EC"/>
</dbReference>
<evidence type="ECO:0000256" key="8">
    <source>
        <dbReference type="ARBA" id="ARBA00047432"/>
    </source>
</evidence>
<evidence type="ECO:0000313" key="12">
    <source>
        <dbReference type="EMBL" id="KAF7261075.1"/>
    </source>
</evidence>
<organism evidence="12 13">
    <name type="scientific">Paragonimus skrjabini miyazakii</name>
    <dbReference type="NCBI Taxonomy" id="59628"/>
    <lineage>
        <taxon>Eukaryota</taxon>
        <taxon>Metazoa</taxon>
        <taxon>Spiralia</taxon>
        <taxon>Lophotrochozoa</taxon>
        <taxon>Platyhelminthes</taxon>
        <taxon>Trematoda</taxon>
        <taxon>Digenea</taxon>
        <taxon>Plagiorchiida</taxon>
        <taxon>Troglotremata</taxon>
        <taxon>Troglotrematidae</taxon>
        <taxon>Paragonimus</taxon>
    </lineage>
</organism>
<accession>A0A8S9Z0Y8</accession>
<dbReference type="CDD" id="cd00897">
    <property type="entry name" value="UGPase_euk"/>
    <property type="match status" value="1"/>
</dbReference>
<dbReference type="Gene3D" id="3.90.550.10">
    <property type="entry name" value="Spore Coat Polysaccharide Biosynthesis Protein SpsA, Chain A"/>
    <property type="match status" value="1"/>
</dbReference>
<dbReference type="InterPro" id="IPR029044">
    <property type="entry name" value="Nucleotide-diphossugar_trans"/>
</dbReference>
<evidence type="ECO:0000256" key="9">
    <source>
        <dbReference type="PIRNR" id="PIRNR000806"/>
    </source>
</evidence>
<evidence type="ECO:0000256" key="4">
    <source>
        <dbReference type="ARBA" id="ARBA00019048"/>
    </source>
</evidence>
<protein>
    <recommendedName>
        <fullName evidence="4 9">UTP--glucose-1-phosphate uridylyltransferase</fullName>
        <ecNumber evidence="3 9">2.7.7.9</ecNumber>
    </recommendedName>
</protein>
<feature type="binding site" evidence="10">
    <location>
        <position position="221"/>
    </location>
    <ligand>
        <name>substrate</name>
    </ligand>
</feature>
<feature type="binding site" evidence="11">
    <location>
        <position position="251"/>
    </location>
    <ligand>
        <name>UTP</name>
        <dbReference type="ChEBI" id="CHEBI:46398"/>
    </ligand>
</feature>
<feature type="binding site" evidence="11">
    <location>
        <position position="394"/>
    </location>
    <ligand>
        <name>UTP</name>
        <dbReference type="ChEBI" id="CHEBI:46398"/>
    </ligand>
</feature>
<comment type="subunit">
    <text evidence="2">Homooctamer.</text>
</comment>
<evidence type="ECO:0000256" key="1">
    <source>
        <dbReference type="ARBA" id="ARBA00010401"/>
    </source>
</evidence>
<keyword evidence="6 9" id="KW-0548">Nucleotidyltransferase</keyword>
<feature type="binding site" evidence="11">
    <location>
        <position position="220"/>
    </location>
    <ligand>
        <name>UTP</name>
        <dbReference type="ChEBI" id="CHEBI:46398"/>
    </ligand>
</feature>
<evidence type="ECO:0000256" key="7">
    <source>
        <dbReference type="ARBA" id="ARBA00023579"/>
    </source>
</evidence>
<dbReference type="AlphaFoldDB" id="A0A8S9Z0Y8"/>
<comment type="caution">
    <text evidence="12">The sequence shown here is derived from an EMBL/GenBank/DDBJ whole genome shotgun (WGS) entry which is preliminary data.</text>
</comment>
<name>A0A8S9Z0Y8_9TREM</name>
<dbReference type="GO" id="GO:0006011">
    <property type="term" value="P:UDP-alpha-D-glucose metabolic process"/>
    <property type="evidence" value="ECO:0007669"/>
    <property type="project" value="UniProtKB-UniRule"/>
</dbReference>
<evidence type="ECO:0000256" key="10">
    <source>
        <dbReference type="PIRSR" id="PIRSR000806-1"/>
    </source>
</evidence>
<dbReference type="PANTHER" id="PTHR43511">
    <property type="match status" value="1"/>
</dbReference>
<feature type="binding site" evidence="11">
    <location>
        <position position="187"/>
    </location>
    <ligand>
        <name>UTP</name>
        <dbReference type="ChEBI" id="CHEBI:46398"/>
    </ligand>
</feature>
<comment type="similarity">
    <text evidence="1 9">Belongs to the UDPGP type 1 family.</text>
</comment>
<keyword evidence="5 9" id="KW-0808">Transferase</keyword>
<evidence type="ECO:0000256" key="5">
    <source>
        <dbReference type="ARBA" id="ARBA00022679"/>
    </source>
</evidence>
<evidence type="ECO:0000256" key="2">
    <source>
        <dbReference type="ARBA" id="ARBA00011823"/>
    </source>
</evidence>
<dbReference type="Proteomes" id="UP000822476">
    <property type="component" value="Unassembled WGS sequence"/>
</dbReference>
<dbReference type="Pfam" id="PF01704">
    <property type="entry name" value="UDPGP"/>
    <property type="match status" value="1"/>
</dbReference>
<dbReference type="Gene3D" id="2.160.10.10">
    <property type="entry name" value="Hexapeptide repeat proteins"/>
    <property type="match status" value="1"/>
</dbReference>
<evidence type="ECO:0000256" key="6">
    <source>
        <dbReference type="ARBA" id="ARBA00022695"/>
    </source>
</evidence>
<sequence>MTSVPSYHVQGLLGSRSSFREVPFIDGEDNLRQAIKELVSSLPEEEREAYPMDEETFLRLYRSYLKHEDNIIDWEKITQPEGLINSYDSLVQPKSSEVSTMLDKLVVIKLNGGLGTSMGCAGPKSLIPVREGKNFIDLTVEQIKELNEIYHCDVPLVLMNSFNTDNDTEQTLKKLGEKRPQIFTFEQNRFPRLSAETGLPLKFNGTCSKSERDELWYPPGHGDVYRCFQKSGLLKKFMLSGKEWVFISNIDNLGATVDTAIVNYLEKSKADGQCCDFLMEVTPKTPADIKGGTLTRCGDKLRLLELAQVPEKYIDDFTSVRKFKYFNTNNLWINLSTMARLLEEDRISMELIVNPKTLKPTPVIQLEEAAGAAIHNFDNPRGLTVPRHRFLPVKFTSDLMLVMSNLYVLEKGRIVPSPKRNFPTLPLVKLGKHFGHIKNFKERLRTIPDMLELDHLTVSGDVHFGKDVKLKGTVIIIARENEQIDIPPGAVLENKIITGNLRVLPH</sequence>
<dbReference type="FunFam" id="2.160.10.10:FF:000001">
    <property type="entry name" value="UTP--glucose-1-phosphate uridylyltransferase"/>
    <property type="match status" value="1"/>
</dbReference>
<keyword evidence="13" id="KW-1185">Reference proteome</keyword>
<evidence type="ECO:0000313" key="13">
    <source>
        <dbReference type="Proteomes" id="UP000822476"/>
    </source>
</evidence>